<reference evidence="1" key="1">
    <citation type="submission" date="2020-06" db="EMBL/GenBank/DDBJ databases">
        <authorList>
            <person name="Li T."/>
            <person name="Hu X."/>
            <person name="Zhang T."/>
            <person name="Song X."/>
            <person name="Zhang H."/>
            <person name="Dai N."/>
            <person name="Sheng W."/>
            <person name="Hou X."/>
            <person name="Wei L."/>
        </authorList>
    </citation>
    <scope>NUCLEOTIDE SEQUENCE</scope>
    <source>
        <strain evidence="1">KEN1</strain>
        <tissue evidence="1">Leaf</tissue>
    </source>
</reference>
<dbReference type="EMBL" id="JACGWN010000009">
    <property type="protein sequence ID" value="KAL0432468.1"/>
    <property type="molecule type" value="Genomic_DNA"/>
</dbReference>
<protein>
    <recommendedName>
        <fullName evidence="2">Secreted protein</fullName>
    </recommendedName>
</protein>
<comment type="caution">
    <text evidence="1">The sequence shown here is derived from an EMBL/GenBank/DDBJ whole genome shotgun (WGS) entry which is preliminary data.</text>
</comment>
<evidence type="ECO:0008006" key="2">
    <source>
        <dbReference type="Google" id="ProtNLM"/>
    </source>
</evidence>
<accession>A0AAW2VTG6</accession>
<organism evidence="1">
    <name type="scientific">Sesamum latifolium</name>
    <dbReference type="NCBI Taxonomy" id="2727402"/>
    <lineage>
        <taxon>Eukaryota</taxon>
        <taxon>Viridiplantae</taxon>
        <taxon>Streptophyta</taxon>
        <taxon>Embryophyta</taxon>
        <taxon>Tracheophyta</taxon>
        <taxon>Spermatophyta</taxon>
        <taxon>Magnoliopsida</taxon>
        <taxon>eudicotyledons</taxon>
        <taxon>Gunneridae</taxon>
        <taxon>Pentapetalae</taxon>
        <taxon>asterids</taxon>
        <taxon>lamiids</taxon>
        <taxon>Lamiales</taxon>
        <taxon>Pedaliaceae</taxon>
        <taxon>Sesamum</taxon>
    </lineage>
</organism>
<evidence type="ECO:0000313" key="1">
    <source>
        <dbReference type="EMBL" id="KAL0432468.1"/>
    </source>
</evidence>
<name>A0AAW2VTG6_9LAMI</name>
<reference evidence="1" key="2">
    <citation type="journal article" date="2024" name="Plant">
        <title>Genomic evolution and insights into agronomic trait innovations of Sesamum species.</title>
        <authorList>
            <person name="Miao H."/>
            <person name="Wang L."/>
            <person name="Qu L."/>
            <person name="Liu H."/>
            <person name="Sun Y."/>
            <person name="Le M."/>
            <person name="Wang Q."/>
            <person name="Wei S."/>
            <person name="Zheng Y."/>
            <person name="Lin W."/>
            <person name="Duan Y."/>
            <person name="Cao H."/>
            <person name="Xiong S."/>
            <person name="Wang X."/>
            <person name="Wei L."/>
            <person name="Li C."/>
            <person name="Ma Q."/>
            <person name="Ju M."/>
            <person name="Zhao R."/>
            <person name="Li G."/>
            <person name="Mu C."/>
            <person name="Tian Q."/>
            <person name="Mei H."/>
            <person name="Zhang T."/>
            <person name="Gao T."/>
            <person name="Zhang H."/>
        </authorList>
    </citation>
    <scope>NUCLEOTIDE SEQUENCE</scope>
    <source>
        <strain evidence="1">KEN1</strain>
    </source>
</reference>
<proteinExistence type="predicted"/>
<sequence length="94" mass="10756">MAIRFTVTYSATVASNLAASSAASGKCAASRFFHECATRSRIFQHPPMQKPDSSYSDFRRPVAGPGRVDRSRPYVRFWPMKLLAEVPNRRWFWD</sequence>
<gene>
    <name evidence="1" type="ORF">Slati_2581100</name>
</gene>
<dbReference type="AlphaFoldDB" id="A0AAW2VTG6"/>